<feature type="transmembrane region" description="Helical" evidence="2">
    <location>
        <begin position="146"/>
        <end position="165"/>
    </location>
</feature>
<dbReference type="Gene3D" id="1.10.260.40">
    <property type="entry name" value="lambda repressor-like DNA-binding domains"/>
    <property type="match status" value="1"/>
</dbReference>
<organism evidence="4 5">
    <name type="scientific">Amedibacillus dolichus</name>
    <dbReference type="NCBI Taxonomy" id="31971"/>
    <lineage>
        <taxon>Bacteria</taxon>
        <taxon>Bacillati</taxon>
        <taxon>Bacillota</taxon>
        <taxon>Erysipelotrichia</taxon>
        <taxon>Erysipelotrichales</taxon>
        <taxon>Erysipelotrichaceae</taxon>
        <taxon>Amedibacillus</taxon>
    </lineage>
</organism>
<dbReference type="SMART" id="SM00530">
    <property type="entry name" value="HTH_XRE"/>
    <property type="match status" value="1"/>
</dbReference>
<gene>
    <name evidence="4" type="ORF">DWZ83_07480</name>
</gene>
<dbReference type="OrthoDB" id="9801008at2"/>
<protein>
    <submittedName>
        <fullName evidence="4">XRE family transcriptional regulator</fullName>
    </submittedName>
</protein>
<dbReference type="InterPro" id="IPR001387">
    <property type="entry name" value="Cro/C1-type_HTH"/>
</dbReference>
<accession>A0A415P922</accession>
<keyword evidence="1" id="KW-0238">DNA-binding</keyword>
<dbReference type="GO" id="GO:0003677">
    <property type="term" value="F:DNA binding"/>
    <property type="evidence" value="ECO:0007669"/>
    <property type="project" value="UniProtKB-KW"/>
</dbReference>
<dbReference type="InterPro" id="IPR010982">
    <property type="entry name" value="Lambda_DNA-bd_dom_sf"/>
</dbReference>
<keyword evidence="2" id="KW-1133">Transmembrane helix</keyword>
<dbReference type="AlphaFoldDB" id="A0A415P922"/>
<dbReference type="PROSITE" id="PS50943">
    <property type="entry name" value="HTH_CROC1"/>
    <property type="match status" value="1"/>
</dbReference>
<sequence length="169" mass="19017">MLSENLKTIRKQKGLSQQEFAIKLNVVRQTVSKWENGLSVPDSDMLISISEILETPVSILLGDNIEEVKENDLKVIAEKLEVINLQLAQRMIRKQKLIKGLLIALCAIIIVIFLALILLNSSYLNWNYSDPETAVLGVGFHAFEWAFVRIAPLVFIGAIVGQIFIRKKS</sequence>
<proteinExistence type="predicted"/>
<keyword evidence="5" id="KW-1185">Reference proteome</keyword>
<feature type="domain" description="HTH cro/C1-type" evidence="3">
    <location>
        <begin position="6"/>
        <end position="60"/>
    </location>
</feature>
<evidence type="ECO:0000313" key="4">
    <source>
        <dbReference type="EMBL" id="RHM09280.1"/>
    </source>
</evidence>
<dbReference type="Pfam" id="PF01381">
    <property type="entry name" value="HTH_3"/>
    <property type="match status" value="1"/>
</dbReference>
<evidence type="ECO:0000256" key="1">
    <source>
        <dbReference type="ARBA" id="ARBA00023125"/>
    </source>
</evidence>
<evidence type="ECO:0000313" key="5">
    <source>
        <dbReference type="Proteomes" id="UP000284868"/>
    </source>
</evidence>
<dbReference type="PANTHER" id="PTHR46558">
    <property type="entry name" value="TRACRIPTIONAL REGULATORY PROTEIN-RELATED-RELATED"/>
    <property type="match status" value="1"/>
</dbReference>
<dbReference type="PANTHER" id="PTHR46558:SF3">
    <property type="entry name" value="TRANSCRIPTIONAL REGULATOR"/>
    <property type="match status" value="1"/>
</dbReference>
<dbReference type="EMBL" id="QRPK01000039">
    <property type="protein sequence ID" value="RHM09280.1"/>
    <property type="molecule type" value="Genomic_DNA"/>
</dbReference>
<keyword evidence="2" id="KW-0812">Transmembrane</keyword>
<evidence type="ECO:0000256" key="2">
    <source>
        <dbReference type="SAM" id="Phobius"/>
    </source>
</evidence>
<comment type="caution">
    <text evidence="4">The sequence shown here is derived from an EMBL/GenBank/DDBJ whole genome shotgun (WGS) entry which is preliminary data.</text>
</comment>
<dbReference type="Proteomes" id="UP000284868">
    <property type="component" value="Unassembled WGS sequence"/>
</dbReference>
<evidence type="ECO:0000259" key="3">
    <source>
        <dbReference type="PROSITE" id="PS50943"/>
    </source>
</evidence>
<dbReference type="CDD" id="cd00093">
    <property type="entry name" value="HTH_XRE"/>
    <property type="match status" value="1"/>
</dbReference>
<name>A0A415P922_9FIRM</name>
<dbReference type="SUPFAM" id="SSF47413">
    <property type="entry name" value="lambda repressor-like DNA-binding domains"/>
    <property type="match status" value="1"/>
</dbReference>
<reference evidence="4 5" key="1">
    <citation type="submission" date="2018-08" db="EMBL/GenBank/DDBJ databases">
        <title>A genome reference for cultivated species of the human gut microbiota.</title>
        <authorList>
            <person name="Zou Y."/>
            <person name="Xue W."/>
            <person name="Luo G."/>
        </authorList>
    </citation>
    <scope>NUCLEOTIDE SEQUENCE [LARGE SCALE GENOMIC DNA]</scope>
    <source>
        <strain evidence="4 5">AF35-6BH</strain>
    </source>
</reference>
<keyword evidence="2" id="KW-0472">Membrane</keyword>
<dbReference type="RefSeq" id="WP_118365711.1">
    <property type="nucleotide sequence ID" value="NZ_QRPK01000039.1"/>
</dbReference>
<feature type="transmembrane region" description="Helical" evidence="2">
    <location>
        <begin position="100"/>
        <end position="126"/>
    </location>
</feature>